<accession>A0A6C0EYS9</accession>
<proteinExistence type="predicted"/>
<dbReference type="AlphaFoldDB" id="A0A6C0EYS9"/>
<dbReference type="InterPro" id="IPR043918">
    <property type="entry name" value="DUF5760"/>
</dbReference>
<evidence type="ECO:0000313" key="1">
    <source>
        <dbReference type="EMBL" id="QHT34334.1"/>
    </source>
</evidence>
<organism evidence="1">
    <name type="scientific">viral metagenome</name>
    <dbReference type="NCBI Taxonomy" id="1070528"/>
    <lineage>
        <taxon>unclassified sequences</taxon>
        <taxon>metagenomes</taxon>
        <taxon>organismal metagenomes</taxon>
    </lineage>
</organism>
<reference evidence="1" key="1">
    <citation type="journal article" date="2020" name="Nature">
        <title>Giant virus diversity and host interactions through global metagenomics.</title>
        <authorList>
            <person name="Schulz F."/>
            <person name="Roux S."/>
            <person name="Paez-Espino D."/>
            <person name="Jungbluth S."/>
            <person name="Walsh D.A."/>
            <person name="Denef V.J."/>
            <person name="McMahon K.D."/>
            <person name="Konstantinidis K.T."/>
            <person name="Eloe-Fadrosh E.A."/>
            <person name="Kyrpides N.C."/>
            <person name="Woyke T."/>
        </authorList>
    </citation>
    <scope>NUCLEOTIDE SEQUENCE</scope>
    <source>
        <strain evidence="1">GVMAG-M-3300009163-63</strain>
    </source>
</reference>
<sequence>MSSLTDANTKEQLVKYVKGWIQMDNEIKEFQKEIKERRDKKKEATDKLLHIMKDKEIDCFDINGGQLIYSTTKVKAPLNKNTLMNALLKFYQNDENQAQKLGDFLMETREEKIKESIRRKKC</sequence>
<dbReference type="Pfam" id="PF19064">
    <property type="entry name" value="DUF5760"/>
    <property type="match status" value="1"/>
</dbReference>
<dbReference type="EMBL" id="MN738998">
    <property type="protein sequence ID" value="QHT34334.1"/>
    <property type="molecule type" value="Genomic_DNA"/>
</dbReference>
<protein>
    <submittedName>
        <fullName evidence="1">Uncharacterized protein</fullName>
    </submittedName>
</protein>
<name>A0A6C0EYS9_9ZZZZ</name>